<evidence type="ECO:0000259" key="11">
    <source>
        <dbReference type="Pfam" id="PF01336"/>
    </source>
</evidence>
<dbReference type="CDD" id="cd04475">
    <property type="entry name" value="RPA1_DBD_B"/>
    <property type="match status" value="1"/>
</dbReference>
<keyword evidence="16" id="KW-1185">Reference proteome</keyword>
<keyword evidence="7 9" id="KW-0238">DNA-binding</keyword>
<evidence type="ECO:0000256" key="1">
    <source>
        <dbReference type="ARBA" id="ARBA00004123"/>
    </source>
</evidence>
<sequence>MAAQAITQGAIEAIFFDPDRAQRQFPVPVLQCLQIKTLSGQQTGAQQPGGAERYRIVLSDMRNYVQCMLATQANHVVHDGSLQRNCIVRLKQYQAQSVKGKWVLVVLDLEVITSLGTPDKIGEPKGLDTRDTEPQANAMGGTSFYGAKQEPQESKSQVQRQISTGSTRSNGSGGGGMSHNGSVIYPVEALSPYNSKWTIKVRVRSKPPIRTWHKASGEGKLFNVILFDETGDIRMTGFNDAVDRWYDVLQEGQVYYISGCKVRMAQRKLDARASDYEMVIDRDTVIEKAEDDGSVPQVRLNLCNIQDLQNVEANTIVDVLGVIKEVGPVDSIISKTTQKPFDKRDITLVDDTGYSVRLTLWGKQATSFDATEESIVAFKDCKVSDFNGRNLSLLSSGSWSADPDIPEAHRLKGWYDSMGRTQSFLTHKSMSSVGAATGRKDDFKTVRQVKDENLGMGEQPDYFSLKGTIVAIKQDNFCYPSCLTDNPPCNKKVTDMGDGTWRCEKCDVTHDRARYRYNLGVMVSDHTGHLWVTCFDDIANVVMGRTADELVSLQGDKAALDAIFEEASCQKLTFRVRAKMDTFGDMPRVRYQAMSATPIDFKSEGHKLAELIRQMSV</sequence>
<dbReference type="Pfam" id="PF08646">
    <property type="entry name" value="Rep_fac-A_C"/>
    <property type="match status" value="1"/>
</dbReference>
<feature type="region of interest" description="Disordered" evidence="10">
    <location>
        <begin position="118"/>
        <end position="178"/>
    </location>
</feature>
<evidence type="ECO:0000256" key="10">
    <source>
        <dbReference type="SAM" id="MobiDB-lite"/>
    </source>
</evidence>
<feature type="domain" description="OB" evidence="11">
    <location>
        <begin position="197"/>
        <end position="284"/>
    </location>
</feature>
<dbReference type="GO" id="GO:0000781">
    <property type="term" value="C:chromosome, telomeric region"/>
    <property type="evidence" value="ECO:0007669"/>
    <property type="project" value="UniProtKB-ARBA"/>
</dbReference>
<evidence type="ECO:0000313" key="15">
    <source>
        <dbReference type="EMBL" id="EGS18572.1"/>
    </source>
</evidence>
<evidence type="ECO:0000256" key="7">
    <source>
        <dbReference type="ARBA" id="ARBA00023125"/>
    </source>
</evidence>
<dbReference type="KEGG" id="cthr:CTHT_0051760"/>
<feature type="domain" description="Replication factor A C-terminal" evidence="13">
    <location>
        <begin position="462"/>
        <end position="608"/>
    </location>
</feature>
<dbReference type="HOGENOM" id="CLU_012393_2_1_1"/>
<dbReference type="InterPro" id="IPR031657">
    <property type="entry name" value="REPA_OB_2"/>
</dbReference>
<comment type="similarity">
    <text evidence="2 9">Belongs to the replication factor A protein 1 family.</text>
</comment>
<dbReference type="PANTHER" id="PTHR47165">
    <property type="entry name" value="OS03G0429900 PROTEIN"/>
    <property type="match status" value="1"/>
</dbReference>
<feature type="domain" description="Replication protein A OB" evidence="14">
    <location>
        <begin position="305"/>
        <end position="400"/>
    </location>
</feature>
<dbReference type="Gene3D" id="2.40.50.140">
    <property type="entry name" value="Nucleic acid-binding proteins"/>
    <property type="match status" value="4"/>
</dbReference>
<dbReference type="InterPro" id="IPR013955">
    <property type="entry name" value="Rep_factor-A_C"/>
</dbReference>
<evidence type="ECO:0000256" key="9">
    <source>
        <dbReference type="RuleBase" id="RU364130"/>
    </source>
</evidence>
<dbReference type="GO" id="GO:0005662">
    <property type="term" value="C:DNA replication factor A complex"/>
    <property type="evidence" value="ECO:0007669"/>
    <property type="project" value="UniProtKB-ARBA"/>
</dbReference>
<dbReference type="GO" id="GO:0006281">
    <property type="term" value="P:DNA repair"/>
    <property type="evidence" value="ECO:0007669"/>
    <property type="project" value="InterPro"/>
</dbReference>
<keyword evidence="5 9" id="KW-0863">Zinc-finger</keyword>
<dbReference type="InterPro" id="IPR004365">
    <property type="entry name" value="NA-bd_OB_tRNA"/>
</dbReference>
<evidence type="ECO:0000256" key="8">
    <source>
        <dbReference type="ARBA" id="ARBA00023242"/>
    </source>
</evidence>
<comment type="subcellular location">
    <subcellularLocation>
        <location evidence="1 9">Nucleus</location>
    </subcellularLocation>
</comment>
<keyword evidence="3 9" id="KW-0235">DNA replication</keyword>
<keyword evidence="4 9" id="KW-0479">Metal-binding</keyword>
<dbReference type="OMA" id="DQCDAFY"/>
<dbReference type="FunFam" id="2.40.50.140:FF:000064">
    <property type="entry name" value="Replication protein A subunit"/>
    <property type="match status" value="1"/>
</dbReference>
<evidence type="ECO:0000259" key="12">
    <source>
        <dbReference type="Pfam" id="PF04057"/>
    </source>
</evidence>
<dbReference type="NCBIfam" id="TIGR00617">
    <property type="entry name" value="rpa1"/>
    <property type="match status" value="1"/>
</dbReference>
<dbReference type="AlphaFoldDB" id="G0SDH1"/>
<dbReference type="SMR" id="G0SDH1"/>
<evidence type="ECO:0000256" key="6">
    <source>
        <dbReference type="ARBA" id="ARBA00022833"/>
    </source>
</evidence>
<dbReference type="Pfam" id="PF16900">
    <property type="entry name" value="REPA_OB_2"/>
    <property type="match status" value="1"/>
</dbReference>
<evidence type="ECO:0000256" key="2">
    <source>
        <dbReference type="ARBA" id="ARBA00005690"/>
    </source>
</evidence>
<name>G0SDH1_CHATD</name>
<dbReference type="Pfam" id="PF04057">
    <property type="entry name" value="Rep-A_N"/>
    <property type="match status" value="1"/>
</dbReference>
<dbReference type="GO" id="GO:0008270">
    <property type="term" value="F:zinc ion binding"/>
    <property type="evidence" value="ECO:0007669"/>
    <property type="project" value="UniProtKB-KW"/>
</dbReference>
<dbReference type="STRING" id="759272.G0SDH1"/>
<reference evidence="15 16" key="1">
    <citation type="journal article" date="2011" name="Cell">
        <title>Insight into structure and assembly of the nuclear pore complex by utilizing the genome of a eukaryotic thermophile.</title>
        <authorList>
            <person name="Amlacher S."/>
            <person name="Sarges P."/>
            <person name="Flemming D."/>
            <person name="van Noort V."/>
            <person name="Kunze R."/>
            <person name="Devos D.P."/>
            <person name="Arumugam M."/>
            <person name="Bork P."/>
            <person name="Hurt E."/>
        </authorList>
    </citation>
    <scope>NUCLEOTIDE SEQUENCE [LARGE SCALE GENOMIC DNA]</scope>
    <source>
        <strain evidence="16">DSM 1495 / CBS 144.50 / IMI 039719</strain>
    </source>
</reference>
<dbReference type="GO" id="GO:0003697">
    <property type="term" value="F:single-stranded DNA binding"/>
    <property type="evidence" value="ECO:0007669"/>
    <property type="project" value="UniProtKB-ARBA"/>
</dbReference>
<dbReference type="FunFam" id="2.40.50.140:FF:000090">
    <property type="entry name" value="Replication protein A subunit"/>
    <property type="match status" value="1"/>
</dbReference>
<dbReference type="CDD" id="cd04477">
    <property type="entry name" value="RPA1N"/>
    <property type="match status" value="1"/>
</dbReference>
<dbReference type="GO" id="GO:0006260">
    <property type="term" value="P:DNA replication"/>
    <property type="evidence" value="ECO:0007669"/>
    <property type="project" value="UniProtKB-KW"/>
</dbReference>
<evidence type="ECO:0000256" key="5">
    <source>
        <dbReference type="ARBA" id="ARBA00022771"/>
    </source>
</evidence>
<dbReference type="InterPro" id="IPR007199">
    <property type="entry name" value="Rep_factor-A_N"/>
</dbReference>
<organism evidence="16">
    <name type="scientific">Chaetomium thermophilum (strain DSM 1495 / CBS 144.50 / IMI 039719)</name>
    <name type="common">Thermochaetoides thermophila</name>
    <dbReference type="NCBI Taxonomy" id="759272"/>
    <lineage>
        <taxon>Eukaryota</taxon>
        <taxon>Fungi</taxon>
        <taxon>Dikarya</taxon>
        <taxon>Ascomycota</taxon>
        <taxon>Pezizomycotina</taxon>
        <taxon>Sordariomycetes</taxon>
        <taxon>Sordariomycetidae</taxon>
        <taxon>Sordariales</taxon>
        <taxon>Chaetomiaceae</taxon>
        <taxon>Thermochaetoides</taxon>
    </lineage>
</organism>
<dbReference type="RefSeq" id="XP_006695517.1">
    <property type="nucleotide sequence ID" value="XM_006695454.1"/>
</dbReference>
<gene>
    <name evidence="15" type="ORF">CTHT_0051760</name>
</gene>
<dbReference type="GeneID" id="18259214"/>
<feature type="compositionally biased region" description="Basic and acidic residues" evidence="10">
    <location>
        <begin position="120"/>
        <end position="133"/>
    </location>
</feature>
<evidence type="ECO:0000256" key="3">
    <source>
        <dbReference type="ARBA" id="ARBA00022705"/>
    </source>
</evidence>
<dbReference type="FunFam" id="2.40.50.140:FF:000041">
    <property type="entry name" value="Replication protein A subunit"/>
    <property type="match status" value="1"/>
</dbReference>
<evidence type="ECO:0000259" key="14">
    <source>
        <dbReference type="Pfam" id="PF16900"/>
    </source>
</evidence>
<dbReference type="InterPro" id="IPR047192">
    <property type="entry name" value="Euk_RPA1_DBD_C"/>
</dbReference>
<protein>
    <recommendedName>
        <fullName evidence="9">Replication protein A subunit</fullName>
    </recommendedName>
</protein>
<evidence type="ECO:0000313" key="16">
    <source>
        <dbReference type="Proteomes" id="UP000008066"/>
    </source>
</evidence>
<dbReference type="FunFam" id="2.40.50.140:FF:000117">
    <property type="entry name" value="Replication protein A subunit"/>
    <property type="match status" value="1"/>
</dbReference>
<dbReference type="EMBL" id="GL988045">
    <property type="protein sequence ID" value="EGS18572.1"/>
    <property type="molecule type" value="Genomic_DNA"/>
</dbReference>
<evidence type="ECO:0000256" key="4">
    <source>
        <dbReference type="ARBA" id="ARBA00022723"/>
    </source>
</evidence>
<keyword evidence="6 9" id="KW-0862">Zinc</keyword>
<keyword evidence="8 9" id="KW-0539">Nucleus</keyword>
<dbReference type="CDD" id="cd04474">
    <property type="entry name" value="RPA1_DBD_A"/>
    <property type="match status" value="1"/>
</dbReference>
<dbReference type="InterPro" id="IPR012340">
    <property type="entry name" value="NA-bd_OB-fold"/>
</dbReference>
<dbReference type="eggNOG" id="KOG0851">
    <property type="taxonomic scope" value="Eukaryota"/>
</dbReference>
<evidence type="ECO:0000259" key="13">
    <source>
        <dbReference type="Pfam" id="PF08646"/>
    </source>
</evidence>
<comment type="subunit">
    <text evidence="9">Component of the heterotrimeric canonical replication protein A complex (RPA).</text>
</comment>
<accession>G0SDH1</accession>
<proteinExistence type="inferred from homology"/>
<dbReference type="Proteomes" id="UP000008066">
    <property type="component" value="Unassembled WGS sequence"/>
</dbReference>
<dbReference type="GO" id="GO:0007004">
    <property type="term" value="P:telomere maintenance via telomerase"/>
    <property type="evidence" value="ECO:0007669"/>
    <property type="project" value="UniProtKB-ARBA"/>
</dbReference>
<dbReference type="OrthoDB" id="1751331at2759"/>
<feature type="domain" description="Replication factor-A protein 1 N-terminal" evidence="12">
    <location>
        <begin position="6"/>
        <end position="114"/>
    </location>
</feature>
<dbReference type="InterPro" id="IPR004591">
    <property type="entry name" value="Rfa1"/>
</dbReference>
<dbReference type="CDD" id="cd04476">
    <property type="entry name" value="RPA1_DBD_C"/>
    <property type="match status" value="1"/>
</dbReference>
<comment type="function">
    <text evidence="9">As part of the replication protein A (RPA/RP-A), a single-stranded DNA-binding heterotrimeric complex, may play an essential role in DNA replication, recombination and repair. Binds and stabilizes single-stranded DNA intermediates, preventing complementary DNA reannealing and recruiting different proteins involved in DNA metabolism.</text>
</comment>
<dbReference type="SUPFAM" id="SSF50249">
    <property type="entry name" value="Nucleic acid-binding proteins"/>
    <property type="match status" value="4"/>
</dbReference>
<dbReference type="PANTHER" id="PTHR47165:SF4">
    <property type="entry name" value="OS03G0429900 PROTEIN"/>
    <property type="match status" value="1"/>
</dbReference>
<dbReference type="Pfam" id="PF01336">
    <property type="entry name" value="tRNA_anti-codon"/>
    <property type="match status" value="1"/>
</dbReference>
<dbReference type="GO" id="GO:0006310">
    <property type="term" value="P:DNA recombination"/>
    <property type="evidence" value="ECO:0007669"/>
    <property type="project" value="InterPro"/>
</dbReference>